<feature type="region of interest" description="Disordered" evidence="1">
    <location>
        <begin position="21"/>
        <end position="47"/>
    </location>
</feature>
<organism evidence="2 3">
    <name type="scientific">Eubacterium segne</name>
    <dbReference type="NCBI Taxonomy" id="2763045"/>
    <lineage>
        <taxon>Bacteria</taxon>
        <taxon>Bacillati</taxon>
        <taxon>Bacillota</taxon>
        <taxon>Clostridia</taxon>
        <taxon>Eubacteriales</taxon>
        <taxon>Eubacteriaceae</taxon>
        <taxon>Eubacterium</taxon>
    </lineage>
</organism>
<evidence type="ECO:0000313" key="2">
    <source>
        <dbReference type="EMBL" id="MBC5668597.1"/>
    </source>
</evidence>
<dbReference type="RefSeq" id="WP_158576826.1">
    <property type="nucleotide sequence ID" value="NZ_JACOOZ010000008.1"/>
</dbReference>
<gene>
    <name evidence="2" type="ORF">H8S00_11515</name>
</gene>
<name>A0ABR7F4T1_9FIRM</name>
<evidence type="ECO:0000313" key="3">
    <source>
        <dbReference type="Proteomes" id="UP000597877"/>
    </source>
</evidence>
<evidence type="ECO:0008006" key="4">
    <source>
        <dbReference type="Google" id="ProtNLM"/>
    </source>
</evidence>
<comment type="caution">
    <text evidence="2">The sequence shown here is derived from an EMBL/GenBank/DDBJ whole genome shotgun (WGS) entry which is preliminary data.</text>
</comment>
<dbReference type="EMBL" id="JACOOZ010000008">
    <property type="protein sequence ID" value="MBC5668597.1"/>
    <property type="molecule type" value="Genomic_DNA"/>
</dbReference>
<reference evidence="2 3" key="1">
    <citation type="submission" date="2020-08" db="EMBL/GenBank/DDBJ databases">
        <title>Genome public.</title>
        <authorList>
            <person name="Liu C."/>
            <person name="Sun Q."/>
        </authorList>
    </citation>
    <scope>NUCLEOTIDE SEQUENCE [LARGE SCALE GENOMIC DNA]</scope>
    <source>
        <strain evidence="2 3">BX4</strain>
    </source>
</reference>
<dbReference type="Proteomes" id="UP000597877">
    <property type="component" value="Unassembled WGS sequence"/>
</dbReference>
<keyword evidence="3" id="KW-1185">Reference proteome</keyword>
<proteinExistence type="predicted"/>
<sequence length="47" mass="5131">MREVYTSPEVELVDFDTKDVITTSPDNNFSADTSGSANQGEGWSGLY</sequence>
<feature type="compositionally biased region" description="Polar residues" evidence="1">
    <location>
        <begin position="21"/>
        <end position="41"/>
    </location>
</feature>
<accession>A0ABR7F4T1</accession>
<evidence type="ECO:0000256" key="1">
    <source>
        <dbReference type="SAM" id="MobiDB-lite"/>
    </source>
</evidence>
<protein>
    <recommendedName>
        <fullName evidence="4">Lasso RiPP family leader peptide-containing protein</fullName>
    </recommendedName>
</protein>